<organism evidence="1 2">
    <name type="scientific">Tatumella morbirosei</name>
    <dbReference type="NCBI Taxonomy" id="642227"/>
    <lineage>
        <taxon>Bacteria</taxon>
        <taxon>Pseudomonadati</taxon>
        <taxon>Pseudomonadota</taxon>
        <taxon>Gammaproteobacteria</taxon>
        <taxon>Enterobacterales</taxon>
        <taxon>Erwiniaceae</taxon>
        <taxon>Tatumella</taxon>
    </lineage>
</organism>
<protein>
    <submittedName>
        <fullName evidence="1">Uncharacterized protein</fullName>
    </submittedName>
</protein>
<keyword evidence="2" id="KW-1185">Reference proteome</keyword>
<evidence type="ECO:0000313" key="2">
    <source>
        <dbReference type="Proteomes" id="UP000029577"/>
    </source>
</evidence>
<dbReference type="eggNOG" id="ENOG502ZXGG">
    <property type="taxonomic scope" value="Bacteria"/>
</dbReference>
<dbReference type="EMBL" id="JPKR02000004">
    <property type="protein sequence ID" value="KGD75241.1"/>
    <property type="molecule type" value="Genomic_DNA"/>
</dbReference>
<dbReference type="AlphaFoldDB" id="A0A095TEA5"/>
<sequence>MTEKTFVRQLWSKRFPENYETKNAHAVVAEKLRIATATHSRGERVKPITEERRQALIEFIGAAFESMKGNEPAYPDKFDLEEMTHQALEIALASLTAEIFMYGISDPDGKAHFSECCVDDDGSSVSDEVCALNDGETDLPDGYRVVPLYTAPPVPVIKLPSVQDLIDEYKYQASPHDIRIWNFSLSVINRLNGLGE</sequence>
<dbReference type="Proteomes" id="UP000029577">
    <property type="component" value="Unassembled WGS sequence"/>
</dbReference>
<gene>
    <name evidence="1" type="ORF">HA49_08345</name>
</gene>
<name>A0A095TEA5_9GAMM</name>
<proteinExistence type="predicted"/>
<accession>A0A095TEA5</accession>
<dbReference type="STRING" id="642227.HA49_08345"/>
<evidence type="ECO:0000313" key="1">
    <source>
        <dbReference type="EMBL" id="KGD75241.1"/>
    </source>
</evidence>
<reference evidence="1" key="1">
    <citation type="submission" date="2014-12" db="EMBL/GenBank/DDBJ databases">
        <title>The draft genome of the Tatumella morbirosei type strain, LMG23360T isolated from pineapple rot.</title>
        <authorList>
            <person name="Smits T.H."/>
            <person name="Palmer M."/>
            <person name="Venter S.N."/>
            <person name="Duffy B."/>
            <person name="Steenkamp E.T."/>
            <person name="Chan W.Y."/>
            <person name="Coutinho T.A."/>
            <person name="Coetzee M.P."/>
            <person name="De Maayer P."/>
        </authorList>
    </citation>
    <scope>NUCLEOTIDE SEQUENCE [LARGE SCALE GENOMIC DNA]</scope>
    <source>
        <strain evidence="1">LMG 23360</strain>
    </source>
</reference>
<comment type="caution">
    <text evidence="1">The sequence shown here is derived from an EMBL/GenBank/DDBJ whole genome shotgun (WGS) entry which is preliminary data.</text>
</comment>